<dbReference type="InterPro" id="IPR016181">
    <property type="entry name" value="Acyl_CoA_acyltransferase"/>
</dbReference>
<dbReference type="CDD" id="cd04301">
    <property type="entry name" value="NAT_SF"/>
    <property type="match status" value="1"/>
</dbReference>
<protein>
    <submittedName>
        <fullName evidence="2">Acetyltransferase (GNAT) family protein</fullName>
    </submittedName>
</protein>
<dbReference type="GO" id="GO:0016747">
    <property type="term" value="F:acyltransferase activity, transferring groups other than amino-acyl groups"/>
    <property type="evidence" value="ECO:0007669"/>
    <property type="project" value="InterPro"/>
</dbReference>
<dbReference type="PANTHER" id="PTHR43233">
    <property type="entry name" value="FAMILY N-ACETYLTRANSFERASE, PUTATIVE (AFU_ORTHOLOGUE AFUA_6G03350)-RELATED"/>
    <property type="match status" value="1"/>
</dbReference>
<dbReference type="OrthoDB" id="9775804at2"/>
<reference evidence="2 3" key="1">
    <citation type="submission" date="2017-08" db="EMBL/GenBank/DDBJ databases">
        <authorList>
            <person name="de Groot N.N."/>
        </authorList>
    </citation>
    <scope>NUCLEOTIDE SEQUENCE [LARGE SCALE GENOMIC DNA]</scope>
    <source>
        <strain evidence="2 3">JC228</strain>
    </source>
</reference>
<sequence>MLYKTAINDISADMLEGFFVGWLNPPNPEIHLKLLKNSDKFVIAIDEQTNKVIGFITAISDGVLSAYIPFLEVLPEYQNKGIGKELVKRILKELENLYMIDLTCDENLQPYYEEFGMIKSTGMIVRNYKMQSGQ</sequence>
<keyword evidence="3" id="KW-1185">Reference proteome</keyword>
<dbReference type="Pfam" id="PF00583">
    <property type="entry name" value="Acetyltransf_1"/>
    <property type="match status" value="1"/>
</dbReference>
<keyword evidence="2" id="KW-0808">Transferase</keyword>
<feature type="domain" description="N-acetyltransferase" evidence="1">
    <location>
        <begin position="1"/>
        <end position="134"/>
    </location>
</feature>
<dbReference type="InterPro" id="IPR053144">
    <property type="entry name" value="Acetyltransferase_Butenolide"/>
</dbReference>
<evidence type="ECO:0000259" key="1">
    <source>
        <dbReference type="PROSITE" id="PS51186"/>
    </source>
</evidence>
<proteinExistence type="predicted"/>
<dbReference type="Gene3D" id="3.40.630.30">
    <property type="match status" value="1"/>
</dbReference>
<dbReference type="PROSITE" id="PS51186">
    <property type="entry name" value="GNAT"/>
    <property type="match status" value="1"/>
</dbReference>
<dbReference type="InterPro" id="IPR000182">
    <property type="entry name" value="GNAT_dom"/>
</dbReference>
<dbReference type="AlphaFoldDB" id="A0A285D5S0"/>
<dbReference type="SUPFAM" id="SSF55729">
    <property type="entry name" value="Acyl-CoA N-acyltransferases (Nat)"/>
    <property type="match status" value="1"/>
</dbReference>
<dbReference type="EMBL" id="OAOP01000011">
    <property type="protein sequence ID" value="SNX75164.1"/>
    <property type="molecule type" value="Genomic_DNA"/>
</dbReference>
<name>A0A285D5S0_9BACI</name>
<dbReference type="RefSeq" id="WP_097160312.1">
    <property type="nucleotide sequence ID" value="NZ_JBEPMQ010000014.1"/>
</dbReference>
<dbReference type="PANTHER" id="PTHR43233:SF1">
    <property type="entry name" value="FAMILY N-ACETYLTRANSFERASE, PUTATIVE (AFU_ORTHOLOGUE AFUA_6G03350)-RELATED"/>
    <property type="match status" value="1"/>
</dbReference>
<accession>A0A285D5S0</accession>
<evidence type="ECO:0000313" key="2">
    <source>
        <dbReference type="EMBL" id="SNX75164.1"/>
    </source>
</evidence>
<evidence type="ECO:0000313" key="3">
    <source>
        <dbReference type="Proteomes" id="UP000219546"/>
    </source>
</evidence>
<dbReference type="Proteomes" id="UP000219546">
    <property type="component" value="Unassembled WGS sequence"/>
</dbReference>
<gene>
    <name evidence="2" type="ORF">SAMN05877753_11142</name>
</gene>
<organism evidence="2 3">
    <name type="scientific">Bacillus oleivorans</name>
    <dbReference type="NCBI Taxonomy" id="1448271"/>
    <lineage>
        <taxon>Bacteria</taxon>
        <taxon>Bacillati</taxon>
        <taxon>Bacillota</taxon>
        <taxon>Bacilli</taxon>
        <taxon>Bacillales</taxon>
        <taxon>Bacillaceae</taxon>
        <taxon>Bacillus</taxon>
    </lineage>
</organism>